<sequence length="161" mass="18748">MLKLIVLFLICFQIQAEIYHRKFKTFEKYPLFYNVKPPKCNLEIDYTNVPGSCVRFRRCSNGYMWILNCPENTVWDNKSKTCADKSQVTAPCGTLVSNPTVYPAYLRPAQPRPVFKPISHTTQQFNNLYSVLPVYPIYPIKTTTKTITKKNKGYLQAYPIY</sequence>
<feature type="chain" id="PRO_5032368707" description="Chitin-binding type-2 domain-containing protein" evidence="1">
    <location>
        <begin position="17"/>
        <end position="161"/>
    </location>
</feature>
<dbReference type="SMART" id="SM00494">
    <property type="entry name" value="ChtBD2"/>
    <property type="match status" value="1"/>
</dbReference>
<keyword evidence="4" id="KW-1185">Reference proteome</keyword>
<dbReference type="PROSITE" id="PS50940">
    <property type="entry name" value="CHIT_BIND_II"/>
    <property type="match status" value="1"/>
</dbReference>
<organism evidence="3 4">
    <name type="scientific">Brachionus calyciflorus</name>
    <dbReference type="NCBI Taxonomy" id="104777"/>
    <lineage>
        <taxon>Eukaryota</taxon>
        <taxon>Metazoa</taxon>
        <taxon>Spiralia</taxon>
        <taxon>Gnathifera</taxon>
        <taxon>Rotifera</taxon>
        <taxon>Eurotatoria</taxon>
        <taxon>Monogononta</taxon>
        <taxon>Pseudotrocha</taxon>
        <taxon>Ploima</taxon>
        <taxon>Brachionidae</taxon>
        <taxon>Brachionus</taxon>
    </lineage>
</organism>
<feature type="signal peptide" evidence="1">
    <location>
        <begin position="1"/>
        <end position="16"/>
    </location>
</feature>
<gene>
    <name evidence="3" type="ORF">OXX778_LOCUS1886</name>
</gene>
<evidence type="ECO:0000313" key="3">
    <source>
        <dbReference type="EMBL" id="CAF0717999.1"/>
    </source>
</evidence>
<dbReference type="Pfam" id="PF01607">
    <property type="entry name" value="CBM_14"/>
    <property type="match status" value="1"/>
</dbReference>
<name>A0A813MAD5_9BILA</name>
<keyword evidence="1" id="KW-0732">Signal</keyword>
<evidence type="ECO:0000313" key="4">
    <source>
        <dbReference type="Proteomes" id="UP000663879"/>
    </source>
</evidence>
<dbReference type="Proteomes" id="UP000663879">
    <property type="component" value="Unassembled WGS sequence"/>
</dbReference>
<dbReference type="EMBL" id="CAJNOC010000133">
    <property type="protein sequence ID" value="CAF0717999.1"/>
    <property type="molecule type" value="Genomic_DNA"/>
</dbReference>
<dbReference type="SUPFAM" id="SSF57625">
    <property type="entry name" value="Invertebrate chitin-binding proteins"/>
    <property type="match status" value="1"/>
</dbReference>
<proteinExistence type="predicted"/>
<dbReference type="GO" id="GO:0005576">
    <property type="term" value="C:extracellular region"/>
    <property type="evidence" value="ECO:0007669"/>
    <property type="project" value="InterPro"/>
</dbReference>
<protein>
    <recommendedName>
        <fullName evidence="2">Chitin-binding type-2 domain-containing protein</fullName>
    </recommendedName>
</protein>
<dbReference type="GO" id="GO:0008061">
    <property type="term" value="F:chitin binding"/>
    <property type="evidence" value="ECO:0007669"/>
    <property type="project" value="InterPro"/>
</dbReference>
<dbReference type="InterPro" id="IPR036508">
    <property type="entry name" value="Chitin-bd_dom_sf"/>
</dbReference>
<dbReference type="OrthoDB" id="10209929at2759"/>
<feature type="domain" description="Chitin-binding type-2" evidence="2">
    <location>
        <begin position="37"/>
        <end position="94"/>
    </location>
</feature>
<dbReference type="AlphaFoldDB" id="A0A813MAD5"/>
<accession>A0A813MAD5</accession>
<reference evidence="3" key="1">
    <citation type="submission" date="2021-02" db="EMBL/GenBank/DDBJ databases">
        <authorList>
            <person name="Nowell W R."/>
        </authorList>
    </citation>
    <scope>NUCLEOTIDE SEQUENCE</scope>
    <source>
        <strain evidence="3">Ploen Becks lab</strain>
    </source>
</reference>
<evidence type="ECO:0000256" key="1">
    <source>
        <dbReference type="SAM" id="SignalP"/>
    </source>
</evidence>
<dbReference type="InterPro" id="IPR002557">
    <property type="entry name" value="Chitin-bd_dom"/>
</dbReference>
<evidence type="ECO:0000259" key="2">
    <source>
        <dbReference type="PROSITE" id="PS50940"/>
    </source>
</evidence>
<comment type="caution">
    <text evidence="3">The sequence shown here is derived from an EMBL/GenBank/DDBJ whole genome shotgun (WGS) entry which is preliminary data.</text>
</comment>
<dbReference type="Gene3D" id="2.170.140.10">
    <property type="entry name" value="Chitin binding domain"/>
    <property type="match status" value="1"/>
</dbReference>